<dbReference type="EMBL" id="ACLF03000006">
    <property type="protein sequence ID" value="EFQ82478.1"/>
    <property type="molecule type" value="Genomic_DNA"/>
</dbReference>
<dbReference type="RefSeq" id="WP_007076779.1">
    <property type="nucleotide sequence ID" value="NZ_CM001024.1"/>
</dbReference>
<dbReference type="AlphaFoldDB" id="E2SDA1"/>
<dbReference type="STRING" id="585531.HMPREF0063_11687"/>
<dbReference type="InterPro" id="IPR023393">
    <property type="entry name" value="START-like_dom_sf"/>
</dbReference>
<dbReference type="HOGENOM" id="CLU_122359_0_0_11"/>
<sequence length="143" mass="15044">MATSNVSAHLSLPPEEAWSLLSDLSRFEEWLTIHDAWRADPPAEFAVGSTFTQQVSVLGMANVIEWTVDAYDPPRSLTISGTGMAGVAIRFVLSVAADETGSVATIDAEFTGQMVVGAIGSAVEKSTTKELTASLETLQGLAA</sequence>
<comment type="caution">
    <text evidence="1">The sequence shown here is derived from an EMBL/GenBank/DDBJ whole genome shotgun (WGS) entry which is preliminary data.</text>
</comment>
<dbReference type="CDD" id="cd07812">
    <property type="entry name" value="SRPBCC"/>
    <property type="match status" value="1"/>
</dbReference>
<evidence type="ECO:0000313" key="1">
    <source>
        <dbReference type="EMBL" id="EFQ82478.1"/>
    </source>
</evidence>
<evidence type="ECO:0008006" key="3">
    <source>
        <dbReference type="Google" id="ProtNLM"/>
    </source>
</evidence>
<dbReference type="SUPFAM" id="SSF55961">
    <property type="entry name" value="Bet v1-like"/>
    <property type="match status" value="1"/>
</dbReference>
<reference evidence="1" key="1">
    <citation type="submission" date="2010-08" db="EMBL/GenBank/DDBJ databases">
        <authorList>
            <person name="Muzny D."/>
            <person name="Qin X."/>
            <person name="Buhay C."/>
            <person name="Dugan-Rocha S."/>
            <person name="Ding Y."/>
            <person name="Chen G."/>
            <person name="Hawes A."/>
            <person name="Holder M."/>
            <person name="Jhangiani S."/>
            <person name="Johnson A."/>
            <person name="Khan Z."/>
            <person name="Li Z."/>
            <person name="Liu W."/>
            <person name="Liu X."/>
            <person name="Perez L."/>
            <person name="Shen H."/>
            <person name="Wang Q."/>
            <person name="Watt J."/>
            <person name="Xi L."/>
            <person name="Xin Y."/>
            <person name="Zhou J."/>
            <person name="Deng J."/>
            <person name="Jiang H."/>
            <person name="Liu Y."/>
            <person name="Qu J."/>
            <person name="Song X.-Z."/>
            <person name="Zhang L."/>
            <person name="Villasana D."/>
            <person name="Johnson A."/>
            <person name="Liu J."/>
            <person name="Liyanage D."/>
            <person name="Lorensuhewa L."/>
            <person name="Robinson T."/>
            <person name="Song A."/>
            <person name="Song B.-B."/>
            <person name="Dinh H."/>
            <person name="Thornton R."/>
            <person name="Coyle M."/>
            <person name="Francisco L."/>
            <person name="Jackson L."/>
            <person name="Javaid M."/>
            <person name="Korchina V."/>
            <person name="Kovar C."/>
            <person name="Mata R."/>
            <person name="Mathew T."/>
            <person name="Ngo R."/>
            <person name="Nguyen L."/>
            <person name="Nguyen N."/>
            <person name="Okwuonu G."/>
            <person name="Ongeri F."/>
            <person name="Pham C."/>
            <person name="Simmons D."/>
            <person name="Wilczek-Boney K."/>
            <person name="Hale W."/>
            <person name="Jakkamsetti A."/>
            <person name="Pham P."/>
            <person name="Ruth R."/>
            <person name="San Lucas F."/>
            <person name="Warren J."/>
            <person name="Zhang J."/>
            <person name="Zhao Z."/>
            <person name="Zhou C."/>
            <person name="Zhu D."/>
            <person name="Lee S."/>
            <person name="Bess C."/>
            <person name="Blankenburg K."/>
            <person name="Forbes L."/>
            <person name="Fu Q."/>
            <person name="Gubbala S."/>
            <person name="Hirani K."/>
            <person name="Jayaseelan J.C."/>
            <person name="Lara F."/>
            <person name="Munidasa M."/>
            <person name="Palculict T."/>
            <person name="Patil S."/>
            <person name="Pu L.-L."/>
            <person name="Saada N."/>
            <person name="Tang L."/>
            <person name="Weissenberger G."/>
            <person name="Zhu Y."/>
            <person name="Hemphill L."/>
            <person name="Shang Y."/>
            <person name="Youmans B."/>
            <person name="Ayvaz T."/>
            <person name="Ross M."/>
            <person name="Santibanez J."/>
            <person name="Aqrawi P."/>
            <person name="Gross S."/>
            <person name="Joshi V."/>
            <person name="Fowler G."/>
            <person name="Nazareth L."/>
            <person name="Reid J."/>
            <person name="Worley K."/>
            <person name="Petrosino J."/>
            <person name="Highlander S."/>
            <person name="Gibbs R."/>
        </authorList>
    </citation>
    <scope>NUCLEOTIDE SEQUENCE [LARGE SCALE GENOMIC DNA]</scope>
    <source>
        <strain evidence="1">DSM 15272</strain>
    </source>
</reference>
<dbReference type="Pfam" id="PF10604">
    <property type="entry name" value="Polyketide_cyc2"/>
    <property type="match status" value="1"/>
</dbReference>
<proteinExistence type="predicted"/>
<dbReference type="InterPro" id="IPR019587">
    <property type="entry name" value="Polyketide_cyclase/dehydratase"/>
</dbReference>
<accession>E2SDA1</accession>
<gene>
    <name evidence="1" type="ORF">HMPREF0063_11687</name>
</gene>
<evidence type="ECO:0000313" key="2">
    <source>
        <dbReference type="Proteomes" id="UP000003111"/>
    </source>
</evidence>
<protein>
    <recommendedName>
        <fullName evidence="3">Polyketide cyclase/dehydrase</fullName>
    </recommendedName>
</protein>
<dbReference type="OrthoDB" id="4569164at2"/>
<dbReference type="Gene3D" id="3.30.530.20">
    <property type="match status" value="1"/>
</dbReference>
<dbReference type="eggNOG" id="COG3427">
    <property type="taxonomic scope" value="Bacteria"/>
</dbReference>
<dbReference type="Proteomes" id="UP000003111">
    <property type="component" value="Unassembled WGS sequence"/>
</dbReference>
<organism evidence="1 2">
    <name type="scientific">Aeromicrobium marinum DSM 15272</name>
    <dbReference type="NCBI Taxonomy" id="585531"/>
    <lineage>
        <taxon>Bacteria</taxon>
        <taxon>Bacillati</taxon>
        <taxon>Actinomycetota</taxon>
        <taxon>Actinomycetes</taxon>
        <taxon>Propionibacteriales</taxon>
        <taxon>Nocardioidaceae</taxon>
        <taxon>Aeromicrobium</taxon>
    </lineage>
</organism>
<keyword evidence="2" id="KW-1185">Reference proteome</keyword>
<name>E2SDA1_9ACTN</name>